<organism evidence="1 2">
    <name type="scientific">Colletotrichum sojae</name>
    <dbReference type="NCBI Taxonomy" id="2175907"/>
    <lineage>
        <taxon>Eukaryota</taxon>
        <taxon>Fungi</taxon>
        <taxon>Dikarya</taxon>
        <taxon>Ascomycota</taxon>
        <taxon>Pezizomycotina</taxon>
        <taxon>Sordariomycetes</taxon>
        <taxon>Hypocreomycetidae</taxon>
        <taxon>Glomerellales</taxon>
        <taxon>Glomerellaceae</taxon>
        <taxon>Colletotrichum</taxon>
        <taxon>Colletotrichum orchidearum species complex</taxon>
    </lineage>
</organism>
<dbReference type="Proteomes" id="UP000652219">
    <property type="component" value="Unassembled WGS sequence"/>
</dbReference>
<reference evidence="1 2" key="1">
    <citation type="journal article" date="2020" name="Phytopathology">
        <title>Genome Sequence Resources of Colletotrichum truncatum, C. plurivorum, C. musicola, and C. sojae: Four Species Pathogenic to Soybean (Glycine max).</title>
        <authorList>
            <person name="Rogerio F."/>
            <person name="Boufleur T.R."/>
            <person name="Ciampi-Guillardi M."/>
            <person name="Sukno S.A."/>
            <person name="Thon M.R."/>
            <person name="Massola Junior N.S."/>
            <person name="Baroncelli R."/>
        </authorList>
    </citation>
    <scope>NUCLEOTIDE SEQUENCE [LARGE SCALE GENOMIC DNA]</scope>
    <source>
        <strain evidence="1 2">LFN0009</strain>
    </source>
</reference>
<name>A0A8H6MT65_9PEZI</name>
<sequence>MEMLPQEVFDQIARLIYDNGTAEDFRNANYLCAGFFRACWELREHEWHKITIRPRKLDTFVALCRSFGRPVLKEAAYVLELPEGFDVDPPRASGEPGAFDELVTDQIFRLFHALKTLDDEGFMWSGLRVDIQKPKKLEAAVDATPRLIHLVRPEELPVVKCMWYLSMGEWYDPYQGGDPYEFAPGTPKTDTSSAQRMPRLKSAMIWLPIHWAPSDRDDYYAVDDLDYMHHKMNGRDVGWGIGYRVPGTRERPELWKGRRVRGDVRQFWWSLAFDRLPGELRDEIREIGREHGGRLDDYECTFGDQNPLWFTMFVADEGNGVGYLS</sequence>
<evidence type="ECO:0000313" key="2">
    <source>
        <dbReference type="Proteomes" id="UP000652219"/>
    </source>
</evidence>
<proteinExistence type="predicted"/>
<keyword evidence="2" id="KW-1185">Reference proteome</keyword>
<evidence type="ECO:0000313" key="1">
    <source>
        <dbReference type="EMBL" id="KAF6807271.1"/>
    </source>
</evidence>
<dbReference type="AlphaFoldDB" id="A0A8H6MT65"/>
<accession>A0A8H6MT65</accession>
<comment type="caution">
    <text evidence="1">The sequence shown here is derived from an EMBL/GenBank/DDBJ whole genome shotgun (WGS) entry which is preliminary data.</text>
</comment>
<gene>
    <name evidence="1" type="ORF">CSOJ01_08309</name>
</gene>
<dbReference type="EMBL" id="WIGN01000141">
    <property type="protein sequence ID" value="KAF6807271.1"/>
    <property type="molecule type" value="Genomic_DNA"/>
</dbReference>
<protein>
    <submittedName>
        <fullName evidence="1">Uncharacterized protein</fullName>
    </submittedName>
</protein>